<dbReference type="AlphaFoldDB" id="A0A0A8XX20"/>
<dbReference type="EMBL" id="GBRH01279474">
    <property type="protein sequence ID" value="JAD18421.1"/>
    <property type="molecule type" value="Transcribed_RNA"/>
</dbReference>
<protein>
    <submittedName>
        <fullName evidence="2">Uncharacterized protein</fullName>
    </submittedName>
</protein>
<organism evidence="2">
    <name type="scientific">Arundo donax</name>
    <name type="common">Giant reed</name>
    <name type="synonym">Donax arundinaceus</name>
    <dbReference type="NCBI Taxonomy" id="35708"/>
    <lineage>
        <taxon>Eukaryota</taxon>
        <taxon>Viridiplantae</taxon>
        <taxon>Streptophyta</taxon>
        <taxon>Embryophyta</taxon>
        <taxon>Tracheophyta</taxon>
        <taxon>Spermatophyta</taxon>
        <taxon>Magnoliopsida</taxon>
        <taxon>Liliopsida</taxon>
        <taxon>Poales</taxon>
        <taxon>Poaceae</taxon>
        <taxon>PACMAD clade</taxon>
        <taxon>Arundinoideae</taxon>
        <taxon>Arundineae</taxon>
        <taxon>Arundo</taxon>
    </lineage>
</organism>
<feature type="compositionally biased region" description="Basic residues" evidence="1">
    <location>
        <begin position="25"/>
        <end position="40"/>
    </location>
</feature>
<reference evidence="2" key="1">
    <citation type="submission" date="2014-09" db="EMBL/GenBank/DDBJ databases">
        <authorList>
            <person name="Magalhaes I.L.F."/>
            <person name="Oliveira U."/>
            <person name="Santos F.R."/>
            <person name="Vidigal T.H.D.A."/>
            <person name="Brescovit A.D."/>
            <person name="Santos A.J."/>
        </authorList>
    </citation>
    <scope>NUCLEOTIDE SEQUENCE</scope>
    <source>
        <tissue evidence="2">Shoot tissue taken approximately 20 cm above the soil surface</tissue>
    </source>
</reference>
<evidence type="ECO:0000256" key="1">
    <source>
        <dbReference type="SAM" id="MobiDB-lite"/>
    </source>
</evidence>
<evidence type="ECO:0000313" key="2">
    <source>
        <dbReference type="EMBL" id="JAD18421.1"/>
    </source>
</evidence>
<accession>A0A0A8XX20</accession>
<name>A0A0A8XX20_ARUDO</name>
<proteinExistence type="predicted"/>
<sequence length="57" mass="6886">MKEPPCTYEGAALHLKERVEDARQRRQRGQRRWAVRRGRQGRPPSWRTEVDDRGRSR</sequence>
<feature type="region of interest" description="Disordered" evidence="1">
    <location>
        <begin position="19"/>
        <end position="57"/>
    </location>
</feature>
<reference evidence="2" key="2">
    <citation type="journal article" date="2015" name="Data Brief">
        <title>Shoot transcriptome of the giant reed, Arundo donax.</title>
        <authorList>
            <person name="Barrero R.A."/>
            <person name="Guerrero F.D."/>
            <person name="Moolhuijzen P."/>
            <person name="Goolsby J.A."/>
            <person name="Tidwell J."/>
            <person name="Bellgard S.E."/>
            <person name="Bellgard M.I."/>
        </authorList>
    </citation>
    <scope>NUCLEOTIDE SEQUENCE</scope>
    <source>
        <tissue evidence="2">Shoot tissue taken approximately 20 cm above the soil surface</tissue>
    </source>
</reference>
<feature type="compositionally biased region" description="Basic and acidic residues" evidence="1">
    <location>
        <begin position="48"/>
        <end position="57"/>
    </location>
</feature>